<reference evidence="15 16" key="1">
    <citation type="journal article" date="2013" name="Genome Announc.">
        <title>Genome sequences for three denitrifying bacterial strains isolated from a uranium- and nitrate-contaminated subsurface environment.</title>
        <authorList>
            <person name="Venkatramanan R."/>
            <person name="Prakash O."/>
            <person name="Woyke T."/>
            <person name="Chain P."/>
            <person name="Goodwin L.A."/>
            <person name="Watson D."/>
            <person name="Brooks S."/>
            <person name="Kostka J.E."/>
            <person name="Green S.J."/>
        </authorList>
    </citation>
    <scope>NUCLEOTIDE SEQUENCE [LARGE SCALE GENOMIC DNA]</scope>
    <source>
        <strain evidence="15 16">1NES1</strain>
    </source>
</reference>
<dbReference type="InterPro" id="IPR000923">
    <property type="entry name" value="BlueCu_1"/>
</dbReference>
<dbReference type="HOGENOM" id="CLU_031740_1_2_5"/>
<keyword evidence="8 10" id="KW-0186">Copper</keyword>
<dbReference type="CDD" id="cd04201">
    <property type="entry name" value="CuRO_1_CuNIR_like"/>
    <property type="match status" value="1"/>
</dbReference>
<feature type="binding site" description="type 1 copper site" evidence="10">
    <location>
        <position position="299"/>
    </location>
    <ligand>
        <name>Cu cation</name>
        <dbReference type="ChEBI" id="CHEBI:23378"/>
        <label>1</label>
    </ligand>
</feature>
<dbReference type="InterPro" id="IPR045087">
    <property type="entry name" value="Cu-oxidase_fam"/>
</dbReference>
<dbReference type="eggNOG" id="COG2132">
    <property type="taxonomic scope" value="Bacteria"/>
</dbReference>
<dbReference type="Gene3D" id="2.60.40.420">
    <property type="entry name" value="Cupredoxins - blue copper proteins"/>
    <property type="match status" value="3"/>
</dbReference>
<dbReference type="GO" id="GO:0050421">
    <property type="term" value="F:nitrite reductase (NO-forming) activity"/>
    <property type="evidence" value="ECO:0007669"/>
    <property type="project" value="UniProtKB-EC"/>
</dbReference>
<evidence type="ECO:0000256" key="10">
    <source>
        <dbReference type="PIRSR" id="PIRSR601287-1"/>
    </source>
</evidence>
<feature type="binding site" evidence="17 18">
    <location>
        <position position="307"/>
    </location>
    <ligand>
        <name>Cu(2+)</name>
        <dbReference type="ChEBI" id="CHEBI:29036"/>
        <label>2</label>
    </ligand>
</feature>
<name>N0B9M5_9HYPH</name>
<feature type="binding site" description="type 1 copper site" evidence="10">
    <location>
        <position position="298"/>
    </location>
    <ligand>
        <name>Cu cation</name>
        <dbReference type="ChEBI" id="CHEBI:23378"/>
        <label>1</label>
    </ligand>
</feature>
<feature type="binding site" evidence="17 18">
    <location>
        <position position="455"/>
    </location>
    <ligand>
        <name>Cu(2+)</name>
        <dbReference type="ChEBI" id="CHEBI:29036"/>
        <label>3</label>
    </ligand>
</feature>
<dbReference type="CDD" id="cd04208">
    <property type="entry name" value="CuRO_2_CuNIR"/>
    <property type="match status" value="1"/>
</dbReference>
<dbReference type="FunFam" id="2.60.40.420:FF:000093">
    <property type="entry name" value="Copper-containing nitrite reductase"/>
    <property type="match status" value="1"/>
</dbReference>
<dbReference type="Proteomes" id="UP000005952">
    <property type="component" value="Chromosome"/>
</dbReference>
<dbReference type="EMBL" id="CP005587">
    <property type="protein sequence ID" value="AGK56800.1"/>
    <property type="molecule type" value="Genomic_DNA"/>
</dbReference>
<dbReference type="InterPro" id="IPR008972">
    <property type="entry name" value="Cupredoxin"/>
</dbReference>
<feature type="binding site" evidence="17 18">
    <location>
        <position position="298"/>
    </location>
    <ligand>
        <name>Cu(2+)</name>
        <dbReference type="ChEBI" id="CHEBI:29036"/>
        <label>3</label>
    </ligand>
</feature>
<feature type="binding site" description="type 1 copper site" evidence="10">
    <location>
        <position position="455"/>
    </location>
    <ligand>
        <name>Cu cation</name>
        <dbReference type="ChEBI" id="CHEBI:23378"/>
        <label>1</label>
    </ligand>
</feature>
<feature type="region of interest" description="Disordered" evidence="12">
    <location>
        <begin position="29"/>
        <end position="62"/>
    </location>
</feature>
<keyword evidence="17 18" id="KW-0002">3D-structure</keyword>
<feature type="binding site" evidence="17 18">
    <location>
        <position position="263"/>
    </location>
    <ligand>
        <name>Cu(2+)</name>
        <dbReference type="ChEBI" id="CHEBI:29036"/>
        <label>3</label>
    </ligand>
</feature>
<dbReference type="InterPro" id="IPR033138">
    <property type="entry name" value="Cu_oxidase_CS"/>
</dbReference>
<dbReference type="GO" id="GO:0005507">
    <property type="term" value="F:copper ion binding"/>
    <property type="evidence" value="ECO:0007669"/>
    <property type="project" value="InterPro"/>
</dbReference>
<dbReference type="InterPro" id="IPR001287">
    <property type="entry name" value="NO2-reductase_Cu"/>
</dbReference>
<evidence type="ECO:0000256" key="3">
    <source>
        <dbReference type="ARBA" id="ARBA00011882"/>
    </source>
</evidence>
<dbReference type="PDB" id="6TFD">
    <property type="method" value="X-ray"/>
    <property type="resolution" value="2.25 A"/>
    <property type="chains" value="A/B/C=38-486"/>
</dbReference>
<comment type="cofactor">
    <cofactor evidence="11">
        <name>Cu(2+)</name>
        <dbReference type="ChEBI" id="CHEBI:29036"/>
    </cofactor>
    <text evidence="11">Binds 1 Cu(+) ion.</text>
</comment>
<dbReference type="SMR" id="N0B9M5"/>
<evidence type="ECO:0000259" key="14">
    <source>
        <dbReference type="Pfam" id="PF07732"/>
    </source>
</evidence>
<comment type="catalytic activity">
    <reaction evidence="9 11">
        <text>nitric oxide + Fe(III)-[cytochrome c] + H2O = Fe(II)-[cytochrome c] + nitrite + 2 H(+)</text>
        <dbReference type="Rhea" id="RHEA:15233"/>
        <dbReference type="Rhea" id="RHEA-COMP:10350"/>
        <dbReference type="Rhea" id="RHEA-COMP:14399"/>
        <dbReference type="ChEBI" id="CHEBI:15377"/>
        <dbReference type="ChEBI" id="CHEBI:15378"/>
        <dbReference type="ChEBI" id="CHEBI:16301"/>
        <dbReference type="ChEBI" id="CHEBI:16480"/>
        <dbReference type="ChEBI" id="CHEBI:29033"/>
        <dbReference type="ChEBI" id="CHEBI:29034"/>
        <dbReference type="EC" id="1.7.2.1"/>
    </reaction>
</comment>
<comment type="subunit">
    <text evidence="2 11">Homotrimer.</text>
</comment>
<dbReference type="STRING" id="670307.HYPDE_25578"/>
<dbReference type="AlphaFoldDB" id="N0B9M5"/>
<evidence type="ECO:0000256" key="11">
    <source>
        <dbReference type="RuleBase" id="RU365025"/>
    </source>
</evidence>
<evidence type="ECO:0000256" key="2">
    <source>
        <dbReference type="ARBA" id="ARBA00011233"/>
    </source>
</evidence>
<feature type="binding site" description="type 1 copper site" evidence="10">
    <location>
        <position position="263"/>
    </location>
    <ligand>
        <name>Cu cation</name>
        <dbReference type="ChEBI" id="CHEBI:23378"/>
        <label>1</label>
    </ligand>
</feature>
<comment type="cofactor">
    <cofactor evidence="11">
        <name>Cu(+)</name>
        <dbReference type="ChEBI" id="CHEBI:49552"/>
    </cofactor>
    <text evidence="11">Binds 1 Cu(+) ion.</text>
</comment>
<evidence type="ECO:0000256" key="1">
    <source>
        <dbReference type="ARBA" id="ARBA00010609"/>
    </source>
</evidence>
<dbReference type="RefSeq" id="WP_015596837.1">
    <property type="nucleotide sequence ID" value="NC_021172.1"/>
</dbReference>
<evidence type="ECO:0000256" key="8">
    <source>
        <dbReference type="ARBA" id="ARBA00023008"/>
    </source>
</evidence>
<evidence type="ECO:0000256" key="6">
    <source>
        <dbReference type="ARBA" id="ARBA00022737"/>
    </source>
</evidence>
<feature type="binding site" description="type 1 copper site" evidence="10">
    <location>
        <position position="307"/>
    </location>
    <ligand>
        <name>Cu cation</name>
        <dbReference type="ChEBI" id="CHEBI:23378"/>
        <label>1</label>
    </ligand>
</feature>
<dbReference type="InterPro" id="IPR011707">
    <property type="entry name" value="Cu-oxidase-like_N"/>
</dbReference>
<dbReference type="PANTHER" id="PTHR11709">
    <property type="entry name" value="MULTI-COPPER OXIDASE"/>
    <property type="match status" value="1"/>
</dbReference>
<feature type="binding site" evidence="17 18">
    <location>
        <position position="158"/>
    </location>
    <ligand>
        <name>Cu(2+)</name>
        <dbReference type="ChEBI" id="CHEBI:29036"/>
        <label>1</label>
    </ligand>
</feature>
<evidence type="ECO:0000256" key="5">
    <source>
        <dbReference type="ARBA" id="ARBA00022723"/>
    </source>
</evidence>
<dbReference type="PANTHER" id="PTHR11709:SF394">
    <property type="entry name" value="FI03373P-RELATED"/>
    <property type="match status" value="1"/>
</dbReference>
<feature type="binding site" evidence="17 18">
    <location>
        <position position="163"/>
    </location>
    <ligand>
        <name>Cu(2+)</name>
        <dbReference type="ChEBI" id="CHEBI:29036"/>
        <label>1</label>
    </ligand>
</feature>
<dbReference type="Pfam" id="PF00127">
    <property type="entry name" value="Copper-bind"/>
    <property type="match status" value="1"/>
</dbReference>
<dbReference type="EC" id="1.7.2.1" evidence="3 11"/>
<comment type="similarity">
    <text evidence="1 11">Belongs to the multicopper oxidase family.</text>
</comment>
<evidence type="ECO:0000256" key="9">
    <source>
        <dbReference type="ARBA" id="ARBA00049340"/>
    </source>
</evidence>
<keyword evidence="11" id="KW-0732">Signal</keyword>
<dbReference type="GO" id="GO:0009055">
    <property type="term" value="F:electron transfer activity"/>
    <property type="evidence" value="ECO:0007669"/>
    <property type="project" value="InterPro"/>
</dbReference>
<feature type="binding site" evidence="17 18">
    <location>
        <position position="258"/>
    </location>
    <ligand>
        <name>Cu(2+)</name>
        <dbReference type="ChEBI" id="CHEBI:29036"/>
        <label>2</label>
    </ligand>
</feature>
<evidence type="ECO:0000256" key="12">
    <source>
        <dbReference type="SAM" id="MobiDB-lite"/>
    </source>
</evidence>
<evidence type="ECO:0000313" key="15">
    <source>
        <dbReference type="EMBL" id="AGK56800.1"/>
    </source>
</evidence>
<dbReference type="SUPFAM" id="SSF49503">
    <property type="entry name" value="Cupredoxins"/>
    <property type="match status" value="3"/>
</dbReference>
<organism evidence="15 16">
    <name type="scientific">Hyphomicrobium denitrificans 1NES1</name>
    <dbReference type="NCBI Taxonomy" id="670307"/>
    <lineage>
        <taxon>Bacteria</taxon>
        <taxon>Pseudomonadati</taxon>
        <taxon>Pseudomonadota</taxon>
        <taxon>Alphaproteobacteria</taxon>
        <taxon>Hyphomicrobiales</taxon>
        <taxon>Hyphomicrobiaceae</taxon>
        <taxon>Hyphomicrobium</taxon>
    </lineage>
</organism>
<feature type="binding site" description="type 1 copper site" evidence="10">
    <location>
        <position position="258"/>
    </location>
    <ligand>
        <name>Cu cation</name>
        <dbReference type="ChEBI" id="CHEBI:23378"/>
        <label>1</label>
    </ligand>
</feature>
<dbReference type="PDB" id="6TFO">
    <property type="method" value="X-ray"/>
    <property type="resolution" value="2.05 A"/>
    <property type="chains" value="A/B/C=38-486"/>
</dbReference>
<evidence type="ECO:0000256" key="7">
    <source>
        <dbReference type="ARBA" id="ARBA00023002"/>
    </source>
</evidence>
<evidence type="ECO:0000259" key="13">
    <source>
        <dbReference type="Pfam" id="PF00127"/>
    </source>
</evidence>
<accession>N0B9M5</accession>
<evidence type="ECO:0007829" key="17">
    <source>
        <dbReference type="PDB" id="6TFD"/>
    </source>
</evidence>
<dbReference type="CDD" id="cd00920">
    <property type="entry name" value="Cupredoxin"/>
    <property type="match status" value="1"/>
</dbReference>
<evidence type="ECO:0000313" key="16">
    <source>
        <dbReference type="Proteomes" id="UP000005952"/>
    </source>
</evidence>
<feature type="chain" id="PRO_5015214486" description="Copper-containing nitrite reductase" evidence="11">
    <location>
        <begin position="26"/>
        <end position="486"/>
    </location>
</feature>
<feature type="domain" description="Blue (type 1) copper" evidence="13">
    <location>
        <begin position="124"/>
        <end position="169"/>
    </location>
</feature>
<feature type="domain" description="Plastocyanin-like" evidence="14">
    <location>
        <begin position="215"/>
        <end position="321"/>
    </location>
</feature>
<dbReference type="OrthoDB" id="9757546at2"/>
<dbReference type="NCBIfam" id="TIGR02376">
    <property type="entry name" value="Cu_nitrite_red"/>
    <property type="match status" value="1"/>
</dbReference>
<reference evidence="17 18" key="2">
    <citation type="journal article" date="2020" name="IUCrJ">
        <title>Structures of substrate- and product-bound forms of a multi-domain copper nitrite reductase shed light on the role of domain tethering in protein complexes.</title>
        <authorList>
            <person name="Sasaki D."/>
            <person name="Watanabe T.F."/>
            <person name="Eady R.R."/>
            <person name="Garratt R.C."/>
            <person name="Antonyuk S.V."/>
            <person name="Hasnain S.S."/>
        </authorList>
    </citation>
    <scope>X-RAY CRYSTALLOGRAPHY (2.05 ANGSTROMS) OF 38-486 IN COMPLEX WITH CU(2+)</scope>
</reference>
<dbReference type="Pfam" id="PF07732">
    <property type="entry name" value="Cu-oxidase_3"/>
    <property type="match status" value="1"/>
</dbReference>
<keyword evidence="16" id="KW-1185">Reference proteome</keyword>
<dbReference type="KEGG" id="hdt:HYPDE_25578"/>
<dbReference type="eggNOG" id="COG4454">
    <property type="taxonomic scope" value="Bacteria"/>
</dbReference>
<dbReference type="PRINTS" id="PR00695">
    <property type="entry name" value="CUNO2RDTASE"/>
</dbReference>
<feature type="compositionally biased region" description="Low complexity" evidence="12">
    <location>
        <begin position="29"/>
        <end position="50"/>
    </location>
</feature>
<sequence>MVFHRYGAAIAFMVSGLIWVPAAHAQQHQHATPPTAAAADAPAASQQSKPSESDKSESSMSSHAPVVFTLRTGIAEGRMVYIGVGGDIDRQVNPKLVVHEGETVQINLINGEGAQHDAVIDQYAARSAIVSGKNASSTFSFIASKVGQFDYYCSLPGHRQAGMQGVLQVVPGNRAEMPSTAADITRDPADLPGPIGARQAKTVRIDLETVELKGQLDDKTTYTYWTFNGKVPGPFLRVRVGDTVELHLKNAKDSLMIHSVDFHGATGPGGAAAYTQTDPGAETVVTFKALVPGIFVYHCATPSVPNHITNGMYGLLLVEPEGGLPQVDREFYVMQGEIYTVKPFGTSGEQEMDYEKLISEKPEYFLFNGSVGALTRTHPLYANVGETVRIFFGVGGPNFTSSFHVIGEIFDHVYALGSVTSPPLTGVQTVSVPPGGATIVDFKLDRGGRYVLVDHALSRLDHGLVGFLNVDGPKNDAIMHEGPPKQ</sequence>
<keyword evidence="6" id="KW-0677">Repeat</keyword>
<dbReference type="PROSITE" id="PS00079">
    <property type="entry name" value="MULTICOPPER_OXIDASE1"/>
    <property type="match status" value="1"/>
</dbReference>
<evidence type="ECO:0000256" key="4">
    <source>
        <dbReference type="ARBA" id="ARBA00017290"/>
    </source>
</evidence>
<feature type="binding site" evidence="17 18">
    <location>
        <position position="312"/>
    </location>
    <ligand>
        <name>Cu(2+)</name>
        <dbReference type="ChEBI" id="CHEBI:29036"/>
        <label>2</label>
    </ligand>
</feature>
<feature type="binding site" evidence="17 18">
    <location>
        <position position="116"/>
    </location>
    <ligand>
        <name>Cu(2+)</name>
        <dbReference type="ChEBI" id="CHEBI:29036"/>
        <label>1</label>
    </ligand>
</feature>
<gene>
    <name evidence="15" type="ORF">HYPDE_25578</name>
</gene>
<feature type="binding site" evidence="17 18">
    <location>
        <position position="299"/>
    </location>
    <ligand>
        <name>Cu(2+)</name>
        <dbReference type="ChEBI" id="CHEBI:29036"/>
        <label>2</label>
    </ligand>
</feature>
<evidence type="ECO:0007829" key="18">
    <source>
        <dbReference type="PDB" id="6TFO"/>
    </source>
</evidence>
<keyword evidence="7 11" id="KW-0560">Oxidoreductase</keyword>
<protein>
    <recommendedName>
        <fullName evidence="4 11">Copper-containing nitrite reductase</fullName>
        <ecNumber evidence="3 11">1.7.2.1</ecNumber>
    </recommendedName>
</protein>
<feature type="binding site" evidence="17 18">
    <location>
        <position position="153"/>
    </location>
    <ligand>
        <name>Cu(2+)</name>
        <dbReference type="ChEBI" id="CHEBI:29036"/>
        <label>1</label>
    </ligand>
</feature>
<keyword evidence="5 10" id="KW-0479">Metal-binding</keyword>
<feature type="binding site" description="type 1 copper site" evidence="10">
    <location>
        <position position="312"/>
    </location>
    <ligand>
        <name>Cu cation</name>
        <dbReference type="ChEBI" id="CHEBI:23378"/>
        <label>1</label>
    </ligand>
</feature>
<feature type="binding site" evidence="17 18">
    <location>
        <position position="261"/>
    </location>
    <ligand>
        <name>Cu(2+)</name>
        <dbReference type="ChEBI" id="CHEBI:29036"/>
        <label>3</label>
    </ligand>
</feature>
<proteinExistence type="evidence at protein level"/>
<feature type="signal peptide" evidence="11">
    <location>
        <begin position="1"/>
        <end position="25"/>
    </location>
</feature>